<dbReference type="Proteomes" id="UP001148313">
    <property type="component" value="Unassembled WGS sequence"/>
</dbReference>
<evidence type="ECO:0000313" key="2">
    <source>
        <dbReference type="Proteomes" id="UP001148313"/>
    </source>
</evidence>
<dbReference type="Pfam" id="PF13450">
    <property type="entry name" value="NAD_binding_8"/>
    <property type="match status" value="1"/>
</dbReference>
<dbReference type="EMBL" id="JAPJZH010000011">
    <property type="protein sequence ID" value="MDA4847268.1"/>
    <property type="molecule type" value="Genomic_DNA"/>
</dbReference>
<dbReference type="RefSeq" id="WP_271091077.1">
    <property type="nucleotide sequence ID" value="NZ_JAPJZH010000011.1"/>
</dbReference>
<dbReference type="PANTHER" id="PTHR42685:SF22">
    <property type="entry name" value="CONDITIONED MEDIUM FACTOR RECEPTOR 1"/>
    <property type="match status" value="1"/>
</dbReference>
<dbReference type="SUPFAM" id="SSF51905">
    <property type="entry name" value="FAD/NAD(P)-binding domain"/>
    <property type="match status" value="1"/>
</dbReference>
<name>A0ABT4VTF1_9HYPH</name>
<dbReference type="Gene3D" id="3.50.50.60">
    <property type="entry name" value="FAD/NAD(P)-binding domain"/>
    <property type="match status" value="1"/>
</dbReference>
<reference evidence="1" key="1">
    <citation type="submission" date="2022-11" db="EMBL/GenBank/DDBJ databases">
        <title>Hoeflea poritis sp. nov., isolated from scleractinian coral Porites lutea.</title>
        <authorList>
            <person name="Zhang G."/>
            <person name="Wei Q."/>
            <person name="Cai L."/>
        </authorList>
    </citation>
    <scope>NUCLEOTIDE SEQUENCE</scope>
    <source>
        <strain evidence="1">E7-10</strain>
    </source>
</reference>
<evidence type="ECO:0000313" key="1">
    <source>
        <dbReference type="EMBL" id="MDA4847268.1"/>
    </source>
</evidence>
<protein>
    <submittedName>
        <fullName evidence="1">NAD(P)/FAD-dependent oxidoreductase</fullName>
    </submittedName>
</protein>
<organism evidence="1 2">
    <name type="scientific">Hoeflea poritis</name>
    <dbReference type="NCBI Taxonomy" id="2993659"/>
    <lineage>
        <taxon>Bacteria</taxon>
        <taxon>Pseudomonadati</taxon>
        <taxon>Pseudomonadota</taxon>
        <taxon>Alphaproteobacteria</taxon>
        <taxon>Hyphomicrobiales</taxon>
        <taxon>Rhizobiaceae</taxon>
        <taxon>Hoeflea</taxon>
    </lineage>
</organism>
<keyword evidence="2" id="KW-1185">Reference proteome</keyword>
<dbReference type="PANTHER" id="PTHR42685">
    <property type="entry name" value="GERANYLGERANYL DIPHOSPHATE REDUCTASE"/>
    <property type="match status" value="1"/>
</dbReference>
<proteinExistence type="predicted"/>
<dbReference type="InterPro" id="IPR050407">
    <property type="entry name" value="Geranylgeranyl_reductase"/>
</dbReference>
<dbReference type="PRINTS" id="PR00420">
    <property type="entry name" value="RNGMNOXGNASE"/>
</dbReference>
<sequence>MRHVETLIVGGGPAGSTCAWRLKQAGHDVLVIDKTTFPRLKLCAGWITEKVMADLEFTSRDYPHPLLELNVRSHFPKVPFGLNWFPTKGKNYSIRRTEFDAWLLERSGAPVENHSAKSIRRDNGRYIIDDTYSCDNLIGAGGTMCPVRRNLFEDERRKALQIATLEREFEYPQRKDDCHLYFARRGLVGYAWFVPKGNGFVNIGIGGKSKYFRKSGTNIHDHFRWFLDDLVRDRRLDPETAGNLKATGHPYFLYAWDGPVKNENCYLIGDSAGLASIDLGEGIGPAVESALMAANEILGEGVYSKEHITCYSMGGLTERLLKHFVPPKGMDAKGGISAASVGETARPA</sequence>
<dbReference type="InterPro" id="IPR036188">
    <property type="entry name" value="FAD/NAD-bd_sf"/>
</dbReference>
<comment type="caution">
    <text evidence="1">The sequence shown here is derived from an EMBL/GenBank/DDBJ whole genome shotgun (WGS) entry which is preliminary data.</text>
</comment>
<gene>
    <name evidence="1" type="ORF">OOZ53_18045</name>
</gene>
<accession>A0ABT4VTF1</accession>